<dbReference type="PROSITE" id="PS00061">
    <property type="entry name" value="ADH_SHORT"/>
    <property type="match status" value="1"/>
</dbReference>
<dbReference type="Gene3D" id="3.40.50.720">
    <property type="entry name" value="NAD(P)-binding Rossmann-like Domain"/>
    <property type="match status" value="1"/>
</dbReference>
<comment type="caution">
    <text evidence="3">The sequence shown here is derived from an EMBL/GenBank/DDBJ whole genome shotgun (WGS) entry which is preliminary data.</text>
</comment>
<name>A0ABT6THN6_9BACL</name>
<dbReference type="Pfam" id="PF13561">
    <property type="entry name" value="adh_short_C2"/>
    <property type="match status" value="1"/>
</dbReference>
<dbReference type="InterPro" id="IPR036291">
    <property type="entry name" value="NAD(P)-bd_dom_sf"/>
</dbReference>
<dbReference type="PANTHER" id="PTHR42760">
    <property type="entry name" value="SHORT-CHAIN DEHYDROGENASES/REDUCTASES FAMILY MEMBER"/>
    <property type="match status" value="1"/>
</dbReference>
<keyword evidence="4" id="KW-1185">Reference proteome</keyword>
<dbReference type="InterPro" id="IPR002347">
    <property type="entry name" value="SDR_fam"/>
</dbReference>
<evidence type="ECO:0000256" key="2">
    <source>
        <dbReference type="ARBA" id="ARBA00023002"/>
    </source>
</evidence>
<dbReference type="NCBIfam" id="NF005559">
    <property type="entry name" value="PRK07231.1"/>
    <property type="match status" value="1"/>
</dbReference>
<evidence type="ECO:0000313" key="3">
    <source>
        <dbReference type="EMBL" id="MDI4645818.1"/>
    </source>
</evidence>
<gene>
    <name evidence="3" type="ORF">KB449_12630</name>
</gene>
<dbReference type="InterPro" id="IPR020904">
    <property type="entry name" value="Sc_DH/Rdtase_CS"/>
</dbReference>
<keyword evidence="2" id="KW-0560">Oxidoreductase</keyword>
<dbReference type="Proteomes" id="UP001161691">
    <property type="component" value="Unassembled WGS sequence"/>
</dbReference>
<evidence type="ECO:0000256" key="1">
    <source>
        <dbReference type="ARBA" id="ARBA00006484"/>
    </source>
</evidence>
<sequence>MRLQGKVALITGSALGIGKAVAARFGAEGARVAMMGNDRESLESAAAEIKGSGGDAIAVCADVRHAEEVAGMLQSVLDVWGAVDILVNNAGICKPAPFLTLSEADWDLHMDVNLKGTFLVGQAVSRAMVKQGGGGSIINMSSVNGLAAEADQAHYNASKGGINLLTMSMALELAPHGIRVNAICPGLIETRLTAPLVQNAEALAPYLRTIPMGRVGQPDEIADAALFLASADARYMTGHCLVVDGGQVIKLS</sequence>
<dbReference type="RefSeq" id="WP_282908719.1">
    <property type="nucleotide sequence ID" value="NZ_JAGRPV010000001.1"/>
</dbReference>
<accession>A0ABT6THN6</accession>
<dbReference type="SUPFAM" id="SSF51735">
    <property type="entry name" value="NAD(P)-binding Rossmann-fold domains"/>
    <property type="match status" value="1"/>
</dbReference>
<reference evidence="3" key="1">
    <citation type="submission" date="2023-04" db="EMBL/GenBank/DDBJ databases">
        <title>Comparative genomic analysis of Cohnella hashimotonis sp. nov., isolated from the International Space Station.</title>
        <authorList>
            <person name="Venkateswaran K."/>
            <person name="Simpson A."/>
        </authorList>
    </citation>
    <scope>NUCLEOTIDE SEQUENCE</scope>
    <source>
        <strain evidence="3">F6_2S_P_1</strain>
    </source>
</reference>
<proteinExistence type="inferred from homology"/>
<protein>
    <submittedName>
        <fullName evidence="3">SDR family NAD(P)-dependent oxidoreductase</fullName>
    </submittedName>
</protein>
<comment type="similarity">
    <text evidence="1">Belongs to the short-chain dehydrogenases/reductases (SDR) family.</text>
</comment>
<organism evidence="3 4">
    <name type="scientific">Cohnella hashimotonis</name>
    <dbReference type="NCBI Taxonomy" id="2826895"/>
    <lineage>
        <taxon>Bacteria</taxon>
        <taxon>Bacillati</taxon>
        <taxon>Bacillota</taxon>
        <taxon>Bacilli</taxon>
        <taxon>Bacillales</taxon>
        <taxon>Paenibacillaceae</taxon>
        <taxon>Cohnella</taxon>
    </lineage>
</organism>
<dbReference type="PANTHER" id="PTHR42760:SF133">
    <property type="entry name" value="3-OXOACYL-[ACYL-CARRIER-PROTEIN] REDUCTASE"/>
    <property type="match status" value="1"/>
</dbReference>
<dbReference type="PRINTS" id="PR00080">
    <property type="entry name" value="SDRFAMILY"/>
</dbReference>
<evidence type="ECO:0000313" key="4">
    <source>
        <dbReference type="Proteomes" id="UP001161691"/>
    </source>
</evidence>
<dbReference type="EMBL" id="JAGRPV010000001">
    <property type="protein sequence ID" value="MDI4645818.1"/>
    <property type="molecule type" value="Genomic_DNA"/>
</dbReference>
<dbReference type="PRINTS" id="PR00081">
    <property type="entry name" value="GDHRDH"/>
</dbReference>